<dbReference type="AlphaFoldDB" id="A0A9K3JEQ4"/>
<evidence type="ECO:0000313" key="1">
    <source>
        <dbReference type="EMBL" id="KAF5813783.1"/>
    </source>
</evidence>
<reference evidence="1" key="2">
    <citation type="submission" date="2020-06" db="EMBL/GenBank/DDBJ databases">
        <title>Helianthus annuus Genome sequencing and assembly Release 2.</title>
        <authorList>
            <person name="Gouzy J."/>
            <person name="Langlade N."/>
            <person name="Munos S."/>
        </authorList>
    </citation>
    <scope>NUCLEOTIDE SEQUENCE</scope>
    <source>
        <tissue evidence="1">Leaves</tissue>
    </source>
</reference>
<accession>A0A9K3JEQ4</accession>
<name>A0A9K3JEQ4_HELAN</name>
<comment type="caution">
    <text evidence="1">The sequence shown here is derived from an EMBL/GenBank/DDBJ whole genome shotgun (WGS) entry which is preliminary data.</text>
</comment>
<keyword evidence="2" id="KW-1185">Reference proteome</keyword>
<organism evidence="1 2">
    <name type="scientific">Helianthus annuus</name>
    <name type="common">Common sunflower</name>
    <dbReference type="NCBI Taxonomy" id="4232"/>
    <lineage>
        <taxon>Eukaryota</taxon>
        <taxon>Viridiplantae</taxon>
        <taxon>Streptophyta</taxon>
        <taxon>Embryophyta</taxon>
        <taxon>Tracheophyta</taxon>
        <taxon>Spermatophyta</taxon>
        <taxon>Magnoliopsida</taxon>
        <taxon>eudicotyledons</taxon>
        <taxon>Gunneridae</taxon>
        <taxon>Pentapetalae</taxon>
        <taxon>asterids</taxon>
        <taxon>campanulids</taxon>
        <taxon>Asterales</taxon>
        <taxon>Asteraceae</taxon>
        <taxon>Asteroideae</taxon>
        <taxon>Heliantheae alliance</taxon>
        <taxon>Heliantheae</taxon>
        <taxon>Helianthus</taxon>
    </lineage>
</organism>
<reference evidence="1" key="1">
    <citation type="journal article" date="2017" name="Nature">
        <title>The sunflower genome provides insights into oil metabolism, flowering and Asterid evolution.</title>
        <authorList>
            <person name="Badouin H."/>
            <person name="Gouzy J."/>
            <person name="Grassa C.J."/>
            <person name="Murat F."/>
            <person name="Staton S.E."/>
            <person name="Cottret L."/>
            <person name="Lelandais-Briere C."/>
            <person name="Owens G.L."/>
            <person name="Carrere S."/>
            <person name="Mayjonade B."/>
            <person name="Legrand L."/>
            <person name="Gill N."/>
            <person name="Kane N.C."/>
            <person name="Bowers J.E."/>
            <person name="Hubner S."/>
            <person name="Bellec A."/>
            <person name="Berard A."/>
            <person name="Berges H."/>
            <person name="Blanchet N."/>
            <person name="Boniface M.C."/>
            <person name="Brunel D."/>
            <person name="Catrice O."/>
            <person name="Chaidir N."/>
            <person name="Claudel C."/>
            <person name="Donnadieu C."/>
            <person name="Faraut T."/>
            <person name="Fievet G."/>
            <person name="Helmstetter N."/>
            <person name="King M."/>
            <person name="Knapp S.J."/>
            <person name="Lai Z."/>
            <person name="Le Paslier M.C."/>
            <person name="Lippi Y."/>
            <person name="Lorenzon L."/>
            <person name="Mandel J.R."/>
            <person name="Marage G."/>
            <person name="Marchand G."/>
            <person name="Marquand E."/>
            <person name="Bret-Mestries E."/>
            <person name="Morien E."/>
            <person name="Nambeesan S."/>
            <person name="Nguyen T."/>
            <person name="Pegot-Espagnet P."/>
            <person name="Pouilly N."/>
            <person name="Raftis F."/>
            <person name="Sallet E."/>
            <person name="Schiex T."/>
            <person name="Thomas J."/>
            <person name="Vandecasteele C."/>
            <person name="Vares D."/>
            <person name="Vear F."/>
            <person name="Vautrin S."/>
            <person name="Crespi M."/>
            <person name="Mangin B."/>
            <person name="Burke J.M."/>
            <person name="Salse J."/>
            <person name="Munos S."/>
            <person name="Vincourt P."/>
            <person name="Rieseberg L.H."/>
            <person name="Langlade N.B."/>
        </authorList>
    </citation>
    <scope>NUCLEOTIDE SEQUENCE</scope>
    <source>
        <tissue evidence="1">Leaves</tissue>
    </source>
</reference>
<gene>
    <name evidence="1" type="ORF">HanXRQr2_Chr03g0102781</name>
</gene>
<evidence type="ECO:0000313" key="2">
    <source>
        <dbReference type="Proteomes" id="UP000215914"/>
    </source>
</evidence>
<proteinExistence type="predicted"/>
<dbReference type="Proteomes" id="UP000215914">
    <property type="component" value="Unassembled WGS sequence"/>
</dbReference>
<dbReference type="EMBL" id="MNCJ02000318">
    <property type="protein sequence ID" value="KAF5813783.1"/>
    <property type="molecule type" value="Genomic_DNA"/>
</dbReference>
<protein>
    <submittedName>
        <fullName evidence="1">Uncharacterized protein</fullName>
    </submittedName>
</protein>
<dbReference type="Gramene" id="mRNA:HanXRQr2_Chr03g0102781">
    <property type="protein sequence ID" value="CDS:HanXRQr2_Chr03g0102781.1"/>
    <property type="gene ID" value="HanXRQr2_Chr03g0102781"/>
</dbReference>
<sequence length="67" mass="8034">MLVKQRPESPLRSCMQTMVKYIRPANIKRKIAYKQMNNHKQRYVLTCSAYLRNLVKPWPHLIGFRST</sequence>